<proteinExistence type="predicted"/>
<feature type="transmembrane region" description="Helical" evidence="2">
    <location>
        <begin position="103"/>
        <end position="123"/>
    </location>
</feature>
<comment type="caution">
    <text evidence="3">The sequence shown here is derived from an EMBL/GenBank/DDBJ whole genome shotgun (WGS) entry which is preliminary data.</text>
</comment>
<keyword evidence="2" id="KW-0812">Transmembrane</keyword>
<accession>A0ABP0MG99</accession>
<feature type="transmembrane region" description="Helical" evidence="2">
    <location>
        <begin position="72"/>
        <end position="91"/>
    </location>
</feature>
<evidence type="ECO:0000256" key="1">
    <source>
        <dbReference type="SAM" id="MobiDB-lite"/>
    </source>
</evidence>
<feature type="compositionally biased region" description="Polar residues" evidence="1">
    <location>
        <begin position="11"/>
        <end position="21"/>
    </location>
</feature>
<dbReference type="Proteomes" id="UP001642484">
    <property type="component" value="Unassembled WGS sequence"/>
</dbReference>
<evidence type="ECO:0000313" key="3">
    <source>
        <dbReference type="EMBL" id="CAK9050519.1"/>
    </source>
</evidence>
<keyword evidence="2" id="KW-1133">Transmembrane helix</keyword>
<keyword evidence="4" id="KW-1185">Reference proteome</keyword>
<sequence>MRGLSAKDPSPESTLQSPGDKVCQSTRGVHLSQAYAPTLGLLIFLSFAPTVLINIFSLLFNFKSEVKNQLELQNLSFNLAILISECCALFLQAVITQISSRNWYFWFMVFFVIGVTVVGGKSFDGTGQSCRLSQPI</sequence>
<gene>
    <name evidence="3" type="ORF">CCMP2556_LOCUS25741</name>
</gene>
<organism evidence="3 4">
    <name type="scientific">Durusdinium trenchii</name>
    <dbReference type="NCBI Taxonomy" id="1381693"/>
    <lineage>
        <taxon>Eukaryota</taxon>
        <taxon>Sar</taxon>
        <taxon>Alveolata</taxon>
        <taxon>Dinophyceae</taxon>
        <taxon>Suessiales</taxon>
        <taxon>Symbiodiniaceae</taxon>
        <taxon>Durusdinium</taxon>
    </lineage>
</organism>
<dbReference type="EMBL" id="CAXAMN010017446">
    <property type="protein sequence ID" value="CAK9050519.1"/>
    <property type="molecule type" value="Genomic_DNA"/>
</dbReference>
<feature type="region of interest" description="Disordered" evidence="1">
    <location>
        <begin position="1"/>
        <end position="21"/>
    </location>
</feature>
<feature type="transmembrane region" description="Helical" evidence="2">
    <location>
        <begin position="39"/>
        <end position="60"/>
    </location>
</feature>
<name>A0ABP0MG99_9DINO</name>
<keyword evidence="2" id="KW-0472">Membrane</keyword>
<evidence type="ECO:0000313" key="4">
    <source>
        <dbReference type="Proteomes" id="UP001642484"/>
    </source>
</evidence>
<protein>
    <submittedName>
        <fullName evidence="3">Uncharacterized protein</fullName>
    </submittedName>
</protein>
<evidence type="ECO:0000256" key="2">
    <source>
        <dbReference type="SAM" id="Phobius"/>
    </source>
</evidence>
<reference evidence="3 4" key="1">
    <citation type="submission" date="2024-02" db="EMBL/GenBank/DDBJ databases">
        <authorList>
            <person name="Chen Y."/>
            <person name="Shah S."/>
            <person name="Dougan E. K."/>
            <person name="Thang M."/>
            <person name="Chan C."/>
        </authorList>
    </citation>
    <scope>NUCLEOTIDE SEQUENCE [LARGE SCALE GENOMIC DNA]</scope>
</reference>